<keyword evidence="12" id="KW-1185">Reference proteome</keyword>
<accession>A0A7Y6EW81</accession>
<keyword evidence="6 10" id="KW-0407">Ion channel</keyword>
<keyword evidence="5 10" id="KW-0472">Membrane</keyword>
<feature type="binding site" evidence="10">
    <location>
        <position position="73"/>
    </location>
    <ligand>
        <name>Na(+)</name>
        <dbReference type="ChEBI" id="CHEBI:29101"/>
        <note>structural</note>
    </ligand>
</feature>
<feature type="transmembrane region" description="Helical" evidence="10">
    <location>
        <begin position="65"/>
        <end position="86"/>
    </location>
</feature>
<dbReference type="GO" id="GO:0005886">
    <property type="term" value="C:plasma membrane"/>
    <property type="evidence" value="ECO:0007669"/>
    <property type="project" value="UniProtKB-SubCell"/>
</dbReference>
<evidence type="ECO:0000256" key="4">
    <source>
        <dbReference type="ARBA" id="ARBA00022989"/>
    </source>
</evidence>
<evidence type="ECO:0000256" key="6">
    <source>
        <dbReference type="ARBA" id="ARBA00023303"/>
    </source>
</evidence>
<dbReference type="GO" id="GO:0140114">
    <property type="term" value="P:cellular detoxification of fluoride"/>
    <property type="evidence" value="ECO:0007669"/>
    <property type="project" value="UniProtKB-UniRule"/>
</dbReference>
<evidence type="ECO:0000256" key="1">
    <source>
        <dbReference type="ARBA" id="ARBA00004651"/>
    </source>
</evidence>
<dbReference type="PANTHER" id="PTHR28259">
    <property type="entry name" value="FLUORIDE EXPORT PROTEIN 1-RELATED"/>
    <property type="match status" value="1"/>
</dbReference>
<gene>
    <name evidence="10" type="primary">fluC</name>
    <name evidence="10" type="synonym">crcB</name>
    <name evidence="11" type="ORF">HP552_20095</name>
</gene>
<reference evidence="11 12" key="1">
    <citation type="submission" date="2020-05" db="EMBL/GenBank/DDBJ databases">
        <title>Genome Sequencing of Type Strains.</title>
        <authorList>
            <person name="Lemaire J.F."/>
            <person name="Inderbitzin P."/>
            <person name="Gregorio O.A."/>
            <person name="Collins S.B."/>
            <person name="Wespe N."/>
            <person name="Knight-Connoni V."/>
        </authorList>
    </citation>
    <scope>NUCLEOTIDE SEQUENCE [LARGE SCALE GENOMIC DNA]</scope>
    <source>
        <strain evidence="11 12">LMG 21957</strain>
    </source>
</reference>
<keyword evidence="10" id="KW-0406">Ion transport</keyword>
<feature type="transmembrane region" description="Helical" evidence="10">
    <location>
        <begin position="32"/>
        <end position="53"/>
    </location>
</feature>
<dbReference type="PANTHER" id="PTHR28259:SF1">
    <property type="entry name" value="FLUORIDE EXPORT PROTEIN 1-RELATED"/>
    <property type="match status" value="1"/>
</dbReference>
<dbReference type="HAMAP" id="MF_00454">
    <property type="entry name" value="FluC"/>
    <property type="match status" value="1"/>
</dbReference>
<evidence type="ECO:0000313" key="11">
    <source>
        <dbReference type="EMBL" id="NUU77516.1"/>
    </source>
</evidence>
<dbReference type="Pfam" id="PF02537">
    <property type="entry name" value="CRCB"/>
    <property type="match status" value="1"/>
</dbReference>
<keyword evidence="10" id="KW-0479">Metal-binding</keyword>
<evidence type="ECO:0000256" key="5">
    <source>
        <dbReference type="ARBA" id="ARBA00023136"/>
    </source>
</evidence>
<keyword evidence="2 10" id="KW-1003">Cell membrane</keyword>
<evidence type="ECO:0000256" key="9">
    <source>
        <dbReference type="ARBA" id="ARBA00049940"/>
    </source>
</evidence>
<comment type="catalytic activity">
    <reaction evidence="8">
        <text>fluoride(in) = fluoride(out)</text>
        <dbReference type="Rhea" id="RHEA:76159"/>
        <dbReference type="ChEBI" id="CHEBI:17051"/>
    </reaction>
    <physiologicalReaction direction="left-to-right" evidence="8">
        <dbReference type="Rhea" id="RHEA:76160"/>
    </physiologicalReaction>
</comment>
<evidence type="ECO:0000256" key="8">
    <source>
        <dbReference type="ARBA" id="ARBA00035585"/>
    </source>
</evidence>
<comment type="similarity">
    <text evidence="7 10">Belongs to the fluoride channel Fluc/FEX (TC 1.A.43) family.</text>
</comment>
<protein>
    <recommendedName>
        <fullName evidence="10">Fluoride-specific ion channel FluC</fullName>
    </recommendedName>
</protein>
<dbReference type="GO" id="GO:0046872">
    <property type="term" value="F:metal ion binding"/>
    <property type="evidence" value="ECO:0007669"/>
    <property type="project" value="UniProtKB-KW"/>
</dbReference>
<comment type="function">
    <text evidence="9 10">Fluoride-specific ion channel. Important for reducing fluoride concentration in the cell, thus reducing its toxicity.</text>
</comment>
<evidence type="ECO:0000256" key="10">
    <source>
        <dbReference type="HAMAP-Rule" id="MF_00454"/>
    </source>
</evidence>
<evidence type="ECO:0000256" key="7">
    <source>
        <dbReference type="ARBA" id="ARBA00035120"/>
    </source>
</evidence>
<proteinExistence type="inferred from homology"/>
<keyword evidence="10" id="KW-0915">Sodium</keyword>
<comment type="caution">
    <text evidence="11">The sequence shown here is derived from an EMBL/GenBank/DDBJ whole genome shotgun (WGS) entry which is preliminary data.</text>
</comment>
<keyword evidence="4 10" id="KW-1133">Transmembrane helix</keyword>
<dbReference type="Proteomes" id="UP000526125">
    <property type="component" value="Unassembled WGS sequence"/>
</dbReference>
<evidence type="ECO:0000313" key="12">
    <source>
        <dbReference type="Proteomes" id="UP000526125"/>
    </source>
</evidence>
<name>A0A7Y6EW81_9BACL</name>
<dbReference type="GO" id="GO:0062054">
    <property type="term" value="F:fluoride channel activity"/>
    <property type="evidence" value="ECO:0007669"/>
    <property type="project" value="UniProtKB-UniRule"/>
</dbReference>
<feature type="binding site" evidence="10">
    <location>
        <position position="76"/>
    </location>
    <ligand>
        <name>Na(+)</name>
        <dbReference type="ChEBI" id="CHEBI:29101"/>
        <note>structural</note>
    </ligand>
</feature>
<keyword evidence="10" id="KW-0813">Transport</keyword>
<sequence length="133" mass="14235">MKEVLYVGAGGFLGTWTRYVIQLGIPAGNAGFPWAVLLINALGSLFLGWFFTVAVPDKITPQLRLAIGTGFTGAFTTFSTFTLDIVRLSDGSMWMKAFMYMMASLLAGLLLCALGIRLGQLMRGKSAQDGAAT</sequence>
<organism evidence="11 12">
    <name type="scientific">Paenibacillus xylanilyticus</name>
    <dbReference type="NCBI Taxonomy" id="248903"/>
    <lineage>
        <taxon>Bacteria</taxon>
        <taxon>Bacillati</taxon>
        <taxon>Bacillota</taxon>
        <taxon>Bacilli</taxon>
        <taxon>Bacillales</taxon>
        <taxon>Paenibacillaceae</taxon>
        <taxon>Paenibacillus</taxon>
    </lineage>
</organism>
<comment type="subcellular location">
    <subcellularLocation>
        <location evidence="1 10">Cell membrane</location>
        <topology evidence="1 10">Multi-pass membrane protein</topology>
    </subcellularLocation>
</comment>
<keyword evidence="3 10" id="KW-0812">Transmembrane</keyword>
<feature type="transmembrane region" description="Helical" evidence="10">
    <location>
        <begin position="98"/>
        <end position="116"/>
    </location>
</feature>
<dbReference type="EMBL" id="JABMCB010000192">
    <property type="protein sequence ID" value="NUU77516.1"/>
    <property type="molecule type" value="Genomic_DNA"/>
</dbReference>
<comment type="activity regulation">
    <text evidence="10">Na(+) is not transported, but it plays an essential structural role and its presence is essential for fluoride channel function.</text>
</comment>
<dbReference type="InterPro" id="IPR003691">
    <property type="entry name" value="FluC"/>
</dbReference>
<dbReference type="AlphaFoldDB" id="A0A7Y6EW81"/>
<dbReference type="RefSeq" id="WP_175397184.1">
    <property type="nucleotide sequence ID" value="NZ_JABMCB010000192.1"/>
</dbReference>
<evidence type="ECO:0000256" key="3">
    <source>
        <dbReference type="ARBA" id="ARBA00022692"/>
    </source>
</evidence>
<evidence type="ECO:0000256" key="2">
    <source>
        <dbReference type="ARBA" id="ARBA00022475"/>
    </source>
</evidence>